<dbReference type="Proteomes" id="UP000029052">
    <property type="component" value="Unassembled WGS sequence"/>
</dbReference>
<reference evidence="2 3" key="1">
    <citation type="submission" date="2014-03" db="EMBL/GenBank/DDBJ databases">
        <title>Genomics of Bifidobacteria.</title>
        <authorList>
            <person name="Ventura M."/>
            <person name="Milani C."/>
            <person name="Lugli G.A."/>
        </authorList>
    </citation>
    <scope>NUCLEOTIDE SEQUENCE [LARGE SCALE GENOMIC DNA]</scope>
    <source>
        <strain evidence="2 3">LMG 11591</strain>
    </source>
</reference>
<dbReference type="PANTHER" id="PTHR30015:SF7">
    <property type="entry name" value="TYPE IV METHYL-DIRECTED RESTRICTION ENZYME ECOKMRR"/>
    <property type="match status" value="1"/>
</dbReference>
<dbReference type="InterPro" id="IPR007560">
    <property type="entry name" value="Restrct_endonuc_IV_Mrr"/>
</dbReference>
<evidence type="ECO:0000259" key="1">
    <source>
        <dbReference type="Pfam" id="PF04471"/>
    </source>
</evidence>
<evidence type="ECO:0000313" key="2">
    <source>
        <dbReference type="EMBL" id="KFI69366.1"/>
    </source>
</evidence>
<dbReference type="Gene3D" id="3.40.1350.10">
    <property type="match status" value="1"/>
</dbReference>
<protein>
    <recommendedName>
        <fullName evidence="1">Restriction endonuclease type IV Mrr domain-containing protein</fullName>
    </recommendedName>
</protein>
<name>A0A087BEB6_9BIFI</name>
<dbReference type="InterPro" id="IPR011856">
    <property type="entry name" value="tRNA_endonuc-like_dom_sf"/>
</dbReference>
<dbReference type="Pfam" id="PF04471">
    <property type="entry name" value="Mrr_cat"/>
    <property type="match status" value="1"/>
</dbReference>
<keyword evidence="3" id="KW-1185">Reference proteome</keyword>
<evidence type="ECO:0000313" key="3">
    <source>
        <dbReference type="Proteomes" id="UP000029052"/>
    </source>
</evidence>
<dbReference type="STRING" id="1692.BMAGN_1142"/>
<dbReference type="GO" id="GO:0009307">
    <property type="term" value="P:DNA restriction-modification system"/>
    <property type="evidence" value="ECO:0007669"/>
    <property type="project" value="InterPro"/>
</dbReference>
<organism evidence="2 3">
    <name type="scientific">Bifidobacterium magnum</name>
    <dbReference type="NCBI Taxonomy" id="1692"/>
    <lineage>
        <taxon>Bacteria</taxon>
        <taxon>Bacillati</taxon>
        <taxon>Actinomycetota</taxon>
        <taxon>Actinomycetes</taxon>
        <taxon>Bifidobacteriales</taxon>
        <taxon>Bifidobacteriaceae</taxon>
        <taxon>Bifidobacterium</taxon>
    </lineage>
</organism>
<dbReference type="InterPro" id="IPR011335">
    <property type="entry name" value="Restrct_endonuc-II-like"/>
</dbReference>
<accession>A0A087BEB6</accession>
<dbReference type="EMBL" id="JGZB01000002">
    <property type="protein sequence ID" value="KFI69366.1"/>
    <property type="molecule type" value="Genomic_DNA"/>
</dbReference>
<gene>
    <name evidence="2" type="ORF">BMAGN_1142</name>
</gene>
<dbReference type="AlphaFoldDB" id="A0A087BEB6"/>
<dbReference type="InterPro" id="IPR052906">
    <property type="entry name" value="Type_IV_Methyl-Rstrct_Enzyme"/>
</dbReference>
<feature type="domain" description="Restriction endonuclease type IV Mrr" evidence="1">
    <location>
        <begin position="187"/>
        <end position="305"/>
    </location>
</feature>
<comment type="caution">
    <text evidence="2">The sequence shown here is derived from an EMBL/GenBank/DDBJ whole genome shotgun (WGS) entry which is preliminary data.</text>
</comment>
<dbReference type="SUPFAM" id="SSF52980">
    <property type="entry name" value="Restriction endonuclease-like"/>
    <property type="match status" value="1"/>
</dbReference>
<dbReference type="GO" id="GO:0003677">
    <property type="term" value="F:DNA binding"/>
    <property type="evidence" value="ECO:0007669"/>
    <property type="project" value="InterPro"/>
</dbReference>
<dbReference type="PANTHER" id="PTHR30015">
    <property type="entry name" value="MRR RESTRICTION SYSTEM PROTEIN"/>
    <property type="match status" value="1"/>
</dbReference>
<dbReference type="GO" id="GO:0015666">
    <property type="term" value="F:restriction endodeoxyribonuclease activity"/>
    <property type="evidence" value="ECO:0007669"/>
    <property type="project" value="TreeGrafter"/>
</dbReference>
<dbReference type="eggNOG" id="COG1715">
    <property type="taxonomic scope" value="Bacteria"/>
</dbReference>
<proteinExistence type="predicted"/>
<sequence>MAHVGQGKTATHRNRLERELLTEIIRILRILGGSGTRREIKEEMKLSSSLVPAEKISEVKVSQGTGATYHPFDFPFNHAAKALINAGYMDERPGHILQLTTKGMNCDLDTLNADTDVYSISDPITRKRAQRKPHLSVSEPDHNYENVIMQPQTSEPHIHTEDDDEEPAATNEDPETVWRSQLHDALMKLTPQKFEEFCRALVHKMGVTIDSKIGIPASNDGGLDGLGYIRSNDDFRTTRVAIQAKRWSGNVSSPEIDKFRGAMDKFNAEYGIFITTADFTSNAQVAARQGTRIITLINGDEIANLVAKYELFVTPVITYELGDFFK</sequence>